<reference evidence="2 3" key="1">
    <citation type="journal article" date="2019" name="Mol. Biol. Evol.">
        <title>Blast fungal genomes show frequent chromosomal changes, gene gains and losses, and effector gene turnover.</title>
        <authorList>
            <person name="Gomez Luciano L.B."/>
            <person name="Jason Tsai I."/>
            <person name="Chuma I."/>
            <person name="Tosa Y."/>
            <person name="Chen Y.H."/>
            <person name="Li J.Y."/>
            <person name="Li M.Y."/>
            <person name="Jade Lu M.Y."/>
            <person name="Nakayashiki H."/>
            <person name="Li W.H."/>
        </authorList>
    </citation>
    <scope>NUCLEOTIDE SEQUENCE [LARGE SCALE GENOMIC DNA]</scope>
    <source>
        <strain evidence="2">MZ5-1-6</strain>
    </source>
</reference>
<evidence type="ECO:0000313" key="3">
    <source>
        <dbReference type="Proteomes" id="UP000294847"/>
    </source>
</evidence>
<sequence>MGDMDLGIPMPTASLDVVFAEATPEQAIIFRKLNSDSWSKPLTLAQYMEAGELLSHTELARNGSIKFWVLHKKSDPLEVVAGCETVRKTVFIREPRLPGTTDAEKPVSIEETTAFGVASVFTNPNYRRLGMANFLLRKLQEVMDKQSAACSVLYSDIGKLYYTNMGWNVFPHQEASLTLLNEGKKLDPESCCTIKTRWLALDEIRQLCDLDIADLKQRLQNCPADGKIHLAFSPNFAQLEQQFAAEETFLKLHMNTEVERRGATTLDGKSWITWVHKHKRQRLVVLRIVTTAPESEARRVEHIWALLNAAVAEASLTGLKSVIVWNPDEATTSGIKATSNAYENDIKVVFTERDGSIPSFRWQKDLNTSNTVWDDNYYYCWC</sequence>
<organism evidence="2 3">
    <name type="scientific">Pyricularia oryzae</name>
    <name type="common">Rice blast fungus</name>
    <name type="synonym">Magnaporthe oryzae</name>
    <dbReference type="NCBI Taxonomy" id="318829"/>
    <lineage>
        <taxon>Eukaryota</taxon>
        <taxon>Fungi</taxon>
        <taxon>Dikarya</taxon>
        <taxon>Ascomycota</taxon>
        <taxon>Pezizomycotina</taxon>
        <taxon>Sordariomycetes</taxon>
        <taxon>Sordariomycetidae</taxon>
        <taxon>Magnaporthales</taxon>
        <taxon>Pyriculariaceae</taxon>
        <taxon>Pyricularia</taxon>
    </lineage>
</organism>
<evidence type="ECO:0000313" key="2">
    <source>
        <dbReference type="EMBL" id="QBZ66125.1"/>
    </source>
</evidence>
<dbReference type="PANTHER" id="PTHR34815:SF4">
    <property type="entry name" value="N-ACETYLTRANSFERASE DOMAIN-CONTAINING PROTEIN"/>
    <property type="match status" value="1"/>
</dbReference>
<gene>
    <name evidence="2" type="ORF">PoMZ_13096</name>
</gene>
<feature type="domain" description="LYC1 C-terminal" evidence="1">
    <location>
        <begin position="194"/>
        <end position="382"/>
    </location>
</feature>
<dbReference type="InterPro" id="IPR053013">
    <property type="entry name" value="LAT"/>
</dbReference>
<dbReference type="Pfam" id="PF22998">
    <property type="entry name" value="GNAT_LYC1-like"/>
    <property type="match status" value="1"/>
</dbReference>
<dbReference type="Gene3D" id="3.40.630.30">
    <property type="match status" value="1"/>
</dbReference>
<evidence type="ECO:0000259" key="1">
    <source>
        <dbReference type="Pfam" id="PF22998"/>
    </source>
</evidence>
<name>A0A4P7NUA4_PYROR</name>
<dbReference type="Proteomes" id="UP000294847">
    <property type="component" value="Chromosome 7"/>
</dbReference>
<dbReference type="SUPFAM" id="SSF55729">
    <property type="entry name" value="Acyl-CoA N-acyltransferases (Nat)"/>
    <property type="match status" value="1"/>
</dbReference>
<dbReference type="InterPro" id="IPR055100">
    <property type="entry name" value="GNAT_LYC1-like"/>
</dbReference>
<dbReference type="EMBL" id="CP034210">
    <property type="protein sequence ID" value="QBZ66125.1"/>
    <property type="molecule type" value="Genomic_DNA"/>
</dbReference>
<dbReference type="PANTHER" id="PTHR34815">
    <property type="entry name" value="LYSINE ACETYLTRANSFERASE"/>
    <property type="match status" value="1"/>
</dbReference>
<dbReference type="AlphaFoldDB" id="A0A4P7NUA4"/>
<accession>A0A4P7NUA4</accession>
<dbReference type="InterPro" id="IPR016181">
    <property type="entry name" value="Acyl_CoA_acyltransferase"/>
</dbReference>
<protein>
    <recommendedName>
        <fullName evidence="1">LYC1 C-terminal domain-containing protein</fullName>
    </recommendedName>
</protein>
<proteinExistence type="predicted"/>